<dbReference type="GO" id="GO:0006506">
    <property type="term" value="P:GPI anchor biosynthetic process"/>
    <property type="evidence" value="ECO:0007669"/>
    <property type="project" value="UniProtKB-KW"/>
</dbReference>
<dbReference type="PIRSF" id="PIRSF017321">
    <property type="entry name" value="GWT1"/>
    <property type="match status" value="1"/>
</dbReference>
<dbReference type="EC" id="2.3.-.-" evidence="8"/>
<feature type="transmembrane region" description="Helical" evidence="8">
    <location>
        <begin position="376"/>
        <end position="394"/>
    </location>
</feature>
<feature type="transmembrane region" description="Helical" evidence="8">
    <location>
        <begin position="446"/>
        <end position="467"/>
    </location>
</feature>
<evidence type="ECO:0000313" key="10">
    <source>
        <dbReference type="Proteomes" id="UP001150569"/>
    </source>
</evidence>
<keyword evidence="7 8" id="KW-0472">Membrane</keyword>
<comment type="function">
    <text evidence="8">A acetyltransferase, which acetylates the inositol ring of phosphatidylinositol during biosynthesis of GPI-anchor.</text>
</comment>
<dbReference type="OrthoDB" id="15270at2759"/>
<evidence type="ECO:0000313" key="9">
    <source>
        <dbReference type="EMBL" id="KAJ1927017.1"/>
    </source>
</evidence>
<evidence type="ECO:0000256" key="8">
    <source>
        <dbReference type="RuleBase" id="RU280819"/>
    </source>
</evidence>
<feature type="transmembrane region" description="Helical" evidence="8">
    <location>
        <begin position="27"/>
        <end position="47"/>
    </location>
</feature>
<evidence type="ECO:0000256" key="6">
    <source>
        <dbReference type="ARBA" id="ARBA00022989"/>
    </source>
</evidence>
<dbReference type="EMBL" id="JANBPT010000139">
    <property type="protein sequence ID" value="KAJ1927017.1"/>
    <property type="molecule type" value="Genomic_DNA"/>
</dbReference>
<dbReference type="GO" id="GO:0005789">
    <property type="term" value="C:endoplasmic reticulum membrane"/>
    <property type="evidence" value="ECO:0007669"/>
    <property type="project" value="UniProtKB-SubCell"/>
</dbReference>
<keyword evidence="8" id="KW-0012">Acyltransferase</keyword>
<reference evidence="9" key="1">
    <citation type="submission" date="2022-07" db="EMBL/GenBank/DDBJ databases">
        <title>Phylogenomic reconstructions and comparative analyses of Kickxellomycotina fungi.</title>
        <authorList>
            <person name="Reynolds N.K."/>
            <person name="Stajich J.E."/>
            <person name="Barry K."/>
            <person name="Grigoriev I.V."/>
            <person name="Crous P."/>
            <person name="Smith M.E."/>
        </authorList>
    </citation>
    <scope>NUCLEOTIDE SEQUENCE</scope>
    <source>
        <strain evidence="9">RSA 861</strain>
    </source>
</reference>
<feature type="transmembrane region" description="Helical" evidence="8">
    <location>
        <begin position="243"/>
        <end position="265"/>
    </location>
</feature>
<accession>A0A9W8E0B9</accession>
<dbReference type="GO" id="GO:0072659">
    <property type="term" value="P:protein localization to plasma membrane"/>
    <property type="evidence" value="ECO:0007669"/>
    <property type="project" value="TreeGrafter"/>
</dbReference>
<evidence type="ECO:0000256" key="2">
    <source>
        <dbReference type="ARBA" id="ARBA00004687"/>
    </source>
</evidence>
<proteinExistence type="inferred from homology"/>
<keyword evidence="5 8" id="KW-0812">Transmembrane</keyword>
<organism evidence="9 10">
    <name type="scientific">Tieghemiomyces parasiticus</name>
    <dbReference type="NCBI Taxonomy" id="78921"/>
    <lineage>
        <taxon>Eukaryota</taxon>
        <taxon>Fungi</taxon>
        <taxon>Fungi incertae sedis</taxon>
        <taxon>Zoopagomycota</taxon>
        <taxon>Kickxellomycotina</taxon>
        <taxon>Dimargaritomycetes</taxon>
        <taxon>Dimargaritales</taxon>
        <taxon>Dimargaritaceae</taxon>
        <taxon>Tieghemiomyces</taxon>
    </lineage>
</organism>
<comment type="subcellular location">
    <subcellularLocation>
        <location evidence="8">Endoplasmic reticulum membrane</location>
        <topology evidence="8">Multi-pass membrane protein</topology>
    </subcellularLocation>
    <subcellularLocation>
        <location evidence="1">Membrane</location>
        <topology evidence="1">Multi-pass membrane protein</topology>
    </subcellularLocation>
</comment>
<dbReference type="PANTHER" id="PTHR20661:SF0">
    <property type="entry name" value="PHOSPHATIDYLINOSITOL-GLYCAN BIOSYNTHESIS CLASS W PROTEIN"/>
    <property type="match status" value="1"/>
</dbReference>
<comment type="caution">
    <text evidence="9">The sequence shown here is derived from an EMBL/GenBank/DDBJ whole genome shotgun (WGS) entry which is preliminary data.</text>
</comment>
<name>A0A9W8E0B9_9FUNG</name>
<feature type="transmembrane region" description="Helical" evidence="8">
    <location>
        <begin position="59"/>
        <end position="76"/>
    </location>
</feature>
<keyword evidence="4 8" id="KW-0337">GPI-anchor biosynthesis</keyword>
<keyword evidence="8" id="KW-0256">Endoplasmic reticulum</keyword>
<dbReference type="GO" id="GO:0032216">
    <property type="term" value="F:glucosaminyl-phosphatidylinositol O-acyltransferase activity"/>
    <property type="evidence" value="ECO:0007669"/>
    <property type="project" value="TreeGrafter"/>
</dbReference>
<keyword evidence="6 8" id="KW-1133">Transmembrane helix</keyword>
<keyword evidence="10" id="KW-1185">Reference proteome</keyword>
<evidence type="ECO:0000256" key="4">
    <source>
        <dbReference type="ARBA" id="ARBA00022502"/>
    </source>
</evidence>
<dbReference type="Pfam" id="PF06423">
    <property type="entry name" value="GWT1"/>
    <property type="match status" value="1"/>
</dbReference>
<dbReference type="PANTHER" id="PTHR20661">
    <property type="entry name" value="PHOSPHATIDYLINOSITOL-GLYCAN BIOSYNTHESIS CLASS W PROTEIN"/>
    <property type="match status" value="1"/>
</dbReference>
<evidence type="ECO:0000256" key="7">
    <source>
        <dbReference type="ARBA" id="ARBA00023136"/>
    </source>
</evidence>
<gene>
    <name evidence="9" type="primary">GWT1_1</name>
    <name evidence="9" type="ORF">IWQ60_003314</name>
</gene>
<dbReference type="Proteomes" id="UP001150569">
    <property type="component" value="Unassembled WGS sequence"/>
</dbReference>
<feature type="transmembrane region" description="Helical" evidence="8">
    <location>
        <begin position="139"/>
        <end position="158"/>
    </location>
</feature>
<feature type="transmembrane region" description="Helical" evidence="8">
    <location>
        <begin position="307"/>
        <end position="325"/>
    </location>
</feature>
<sequence length="473" mass="52575">MDDFYEYKAAKEEWVTGHSGSSIYEVAWVNIVCLVSYWLWLTAKTYFEQGQAPRTETKSVGAFLITYFLFCVPMTLSCVAIPYRWAMMAGMTLIGFYFFANIRPVPTPGHPAGVDSTQAKEHATAGAGERRAYISVYRAVLMILTCVSILAVDFSIFPRSYAKVETFGSSLMDIGVGSFVFSAGLVSARAYLPTIQRRGPTPTLRTQLLAALRSSLYLLLLGFGRLLTVKGSAYQEHVTEYGVHWNFFFTLGLLPIPICLAQALLPYPAVTSTLLAVGYQLALTYGGLQDYIMHAPRTDLISMNREGLLGFIGYLSLSLGSLAVGKLMFADLRTWADNTRQLGRLIMHSLALWALFCILYYGLGMDISRRLVNLPYILWTASFNLSYVTGFYILEYVVHWKRGAATVPEHDPNTPWGLAAFNRYGLTCFLVANIMTGIINMSMRTLYTPAVTSLGILLAHIAIVQLYTTVRAS</sequence>
<protein>
    <recommendedName>
        <fullName evidence="8">GPI-anchored wall transfer protein</fullName>
        <ecNumber evidence="8">2.3.-.-</ecNumber>
    </recommendedName>
</protein>
<evidence type="ECO:0000256" key="5">
    <source>
        <dbReference type="ARBA" id="ARBA00022692"/>
    </source>
</evidence>
<dbReference type="InterPro" id="IPR009447">
    <property type="entry name" value="PIGW/GWT1"/>
</dbReference>
<feature type="transmembrane region" description="Helical" evidence="8">
    <location>
        <begin position="82"/>
        <end position="100"/>
    </location>
</feature>
<feature type="transmembrane region" description="Helical" evidence="8">
    <location>
        <begin position="170"/>
        <end position="192"/>
    </location>
</feature>
<evidence type="ECO:0000256" key="1">
    <source>
        <dbReference type="ARBA" id="ARBA00004141"/>
    </source>
</evidence>
<dbReference type="AlphaFoldDB" id="A0A9W8E0B9"/>
<keyword evidence="8" id="KW-0808">Transferase</keyword>
<feature type="transmembrane region" description="Helical" evidence="8">
    <location>
        <begin position="345"/>
        <end position="364"/>
    </location>
</feature>
<comment type="pathway">
    <text evidence="2 8">Glycolipid biosynthesis; glycosylphosphatidylinositol-anchor biosynthesis.</text>
</comment>
<feature type="transmembrane region" description="Helical" evidence="8">
    <location>
        <begin position="414"/>
        <end position="434"/>
    </location>
</feature>
<evidence type="ECO:0000256" key="3">
    <source>
        <dbReference type="ARBA" id="ARBA00007559"/>
    </source>
</evidence>
<comment type="similarity">
    <text evidence="3 8">Belongs to the PIGW family.</text>
</comment>